<dbReference type="InterPro" id="IPR036388">
    <property type="entry name" value="WH-like_DNA-bd_sf"/>
</dbReference>
<dbReference type="GO" id="GO:0003677">
    <property type="term" value="F:DNA binding"/>
    <property type="evidence" value="ECO:0007669"/>
    <property type="project" value="InterPro"/>
</dbReference>
<dbReference type="AlphaFoldDB" id="A0A1S1Q888"/>
<reference evidence="3" key="1">
    <citation type="submission" date="2016-07" db="EMBL/GenBank/DDBJ databases">
        <title>Sequence Frankia sp. strain CcI1.17.</title>
        <authorList>
            <person name="Ghodhbane-Gtari F."/>
            <person name="Swanson E."/>
            <person name="Gueddou A."/>
            <person name="Morris K."/>
            <person name="Hezbri K."/>
            <person name="Ktari A."/>
            <person name="Nouioui I."/>
            <person name="Abebe-Akele F."/>
            <person name="Simpson S."/>
            <person name="Thomas K."/>
            <person name="Gtari M."/>
            <person name="Tisa L.S."/>
            <person name="Hurst S."/>
        </authorList>
    </citation>
    <scope>NUCLEOTIDE SEQUENCE [LARGE SCALE GENOMIC DNA]</scope>
    <source>
        <strain evidence="3">Cc1.17</strain>
    </source>
</reference>
<feature type="domain" description="HTH luxR-type" evidence="1">
    <location>
        <begin position="11"/>
        <end position="56"/>
    </location>
</feature>
<dbReference type="Pfam" id="PF00196">
    <property type="entry name" value="GerE"/>
    <property type="match status" value="1"/>
</dbReference>
<comment type="caution">
    <text evidence="2">The sequence shown here is derived from an EMBL/GenBank/DDBJ whole genome shotgun (WGS) entry which is preliminary data.</text>
</comment>
<organism evidence="2 3">
    <name type="scientific">Parafrankia colletiae</name>
    <dbReference type="NCBI Taxonomy" id="573497"/>
    <lineage>
        <taxon>Bacteria</taxon>
        <taxon>Bacillati</taxon>
        <taxon>Actinomycetota</taxon>
        <taxon>Actinomycetes</taxon>
        <taxon>Frankiales</taxon>
        <taxon>Frankiaceae</taxon>
        <taxon>Parafrankia</taxon>
    </lineage>
</organism>
<evidence type="ECO:0000313" key="3">
    <source>
        <dbReference type="Proteomes" id="UP000179627"/>
    </source>
</evidence>
<dbReference type="InterPro" id="IPR000792">
    <property type="entry name" value="Tscrpt_reg_LuxR_C"/>
</dbReference>
<protein>
    <recommendedName>
        <fullName evidence="1">HTH luxR-type domain-containing protein</fullName>
    </recommendedName>
</protein>
<dbReference type="Proteomes" id="UP000179627">
    <property type="component" value="Unassembled WGS sequence"/>
</dbReference>
<gene>
    <name evidence="2" type="ORF">CC117_28330</name>
</gene>
<evidence type="ECO:0000259" key="1">
    <source>
        <dbReference type="Pfam" id="PF00196"/>
    </source>
</evidence>
<proteinExistence type="predicted"/>
<sequence>MEMPDSPGRPELAVGRRAAAGLASRQGAREVVLSEKTVDHHLRTVFGKLAVTARAQQSGRIVASIGSVTRRDGADRVLLRSN</sequence>
<evidence type="ECO:0000313" key="2">
    <source>
        <dbReference type="EMBL" id="OHV29827.1"/>
    </source>
</evidence>
<name>A0A1S1Q888_9ACTN</name>
<dbReference type="GO" id="GO:0006355">
    <property type="term" value="P:regulation of DNA-templated transcription"/>
    <property type="evidence" value="ECO:0007669"/>
    <property type="project" value="InterPro"/>
</dbReference>
<dbReference type="Gene3D" id="1.10.10.10">
    <property type="entry name" value="Winged helix-like DNA-binding domain superfamily/Winged helix DNA-binding domain"/>
    <property type="match status" value="1"/>
</dbReference>
<accession>A0A1S1Q888</accession>
<dbReference type="InterPro" id="IPR016032">
    <property type="entry name" value="Sig_transdc_resp-reg_C-effctor"/>
</dbReference>
<dbReference type="EMBL" id="MBLM01000158">
    <property type="protein sequence ID" value="OHV29827.1"/>
    <property type="molecule type" value="Genomic_DNA"/>
</dbReference>
<dbReference type="SUPFAM" id="SSF46894">
    <property type="entry name" value="C-terminal effector domain of the bipartite response regulators"/>
    <property type="match status" value="1"/>
</dbReference>
<keyword evidence="3" id="KW-1185">Reference proteome</keyword>